<dbReference type="InterPro" id="IPR024810">
    <property type="entry name" value="MAB21L/cGLR"/>
</dbReference>
<dbReference type="PANTHER" id="PTHR10656:SF48">
    <property type="entry name" value="TRANSMEMBRANE PROTEIN 102"/>
    <property type="match status" value="1"/>
</dbReference>
<feature type="region of interest" description="Disordered" evidence="1">
    <location>
        <begin position="376"/>
        <end position="399"/>
    </location>
</feature>
<keyword evidence="3" id="KW-1185">Reference proteome</keyword>
<name>A0AAD1RKV3_PELCU</name>
<sequence>MVRSMAASARPLTDVDFCSGSRIEELNKLLEELERRESSAVKVKDVLQSCVQAKDYIFSLIGHIHPLPSPNSLLLLSGGLCSGFLDVSPIDLGSPTPFFSPPISYTLLVPILHLPSSDPLIQCAPCHYQLPLSLWDPSHQHFQPTSPYVTPHMVSLWFLPSLLSVVSSIPTSLSPLSLEKAESWGNCVSLLLSTPAGLLIRFDIVPVVKVQGWPPGAQYVDDIGTDDDGTTRLFHLLPWGPEGQWRVGFPGIELFMRRCLPVALSRVLRASMAVLRHALQEKGAPGPYVVWVTLLQACARLPQGYLCREQNAALCFLGLLEELTHSFLQGSCPNPFLPGCDLLRGNPIGPYLARRVSGVRAQPVLHLREVVRNAKEAVKGGEKDEKEEREDKGSTCYPS</sequence>
<proteinExistence type="predicted"/>
<evidence type="ECO:0008006" key="4">
    <source>
        <dbReference type="Google" id="ProtNLM"/>
    </source>
</evidence>
<organism evidence="2 3">
    <name type="scientific">Pelobates cultripes</name>
    <name type="common">Western spadefoot toad</name>
    <dbReference type="NCBI Taxonomy" id="61616"/>
    <lineage>
        <taxon>Eukaryota</taxon>
        <taxon>Metazoa</taxon>
        <taxon>Chordata</taxon>
        <taxon>Craniata</taxon>
        <taxon>Vertebrata</taxon>
        <taxon>Euteleostomi</taxon>
        <taxon>Amphibia</taxon>
        <taxon>Batrachia</taxon>
        <taxon>Anura</taxon>
        <taxon>Pelobatoidea</taxon>
        <taxon>Pelobatidae</taxon>
        <taxon>Pelobates</taxon>
    </lineage>
</organism>
<protein>
    <recommendedName>
        <fullName evidence="4">Transmembrane protein 102</fullName>
    </recommendedName>
</protein>
<accession>A0AAD1RKV3</accession>
<reference evidence="2" key="1">
    <citation type="submission" date="2022-03" db="EMBL/GenBank/DDBJ databases">
        <authorList>
            <person name="Alioto T."/>
            <person name="Alioto T."/>
            <person name="Gomez Garrido J."/>
        </authorList>
    </citation>
    <scope>NUCLEOTIDE SEQUENCE</scope>
</reference>
<feature type="compositionally biased region" description="Basic and acidic residues" evidence="1">
    <location>
        <begin position="376"/>
        <end position="393"/>
    </location>
</feature>
<evidence type="ECO:0000313" key="3">
    <source>
        <dbReference type="Proteomes" id="UP001295444"/>
    </source>
</evidence>
<evidence type="ECO:0000313" key="2">
    <source>
        <dbReference type="EMBL" id="CAH2272388.1"/>
    </source>
</evidence>
<dbReference type="PANTHER" id="PTHR10656">
    <property type="entry name" value="CELL FATE DETERMINING PROTEIN MAB21-RELATED"/>
    <property type="match status" value="1"/>
</dbReference>
<dbReference type="SMART" id="SM01265">
    <property type="entry name" value="Mab-21"/>
    <property type="match status" value="1"/>
</dbReference>
<dbReference type="EMBL" id="OW240914">
    <property type="protein sequence ID" value="CAH2272388.1"/>
    <property type="molecule type" value="Genomic_DNA"/>
</dbReference>
<dbReference type="Gene3D" id="1.10.1410.40">
    <property type="match status" value="1"/>
</dbReference>
<evidence type="ECO:0000256" key="1">
    <source>
        <dbReference type="SAM" id="MobiDB-lite"/>
    </source>
</evidence>
<gene>
    <name evidence="2" type="ORF">PECUL_23A060150</name>
</gene>
<dbReference type="Proteomes" id="UP001295444">
    <property type="component" value="Chromosome 03"/>
</dbReference>
<dbReference type="AlphaFoldDB" id="A0AAD1RKV3"/>